<organism evidence="1">
    <name type="scientific">Thermocrispum agreste</name>
    <dbReference type="NCBI Taxonomy" id="37925"/>
    <lineage>
        <taxon>Bacteria</taxon>
        <taxon>Bacillati</taxon>
        <taxon>Actinomycetota</taxon>
        <taxon>Actinomycetes</taxon>
        <taxon>Pseudonocardiales</taxon>
        <taxon>Pseudonocardiaceae</taxon>
        <taxon>Thermocrispum</taxon>
    </lineage>
</organism>
<dbReference type="EMBL" id="QGUI01000111">
    <property type="protein sequence ID" value="PZN00064.1"/>
    <property type="molecule type" value="Genomic_DNA"/>
</dbReference>
<proteinExistence type="predicted"/>
<sequence length="63" mass="6975">MTTSPADHRTVPAVDLYVRTCAFNNEPVWLPVADQPRWNTRKDALGALVTAALASRHKPGHPR</sequence>
<name>A0A2W4LR07_9PSEU</name>
<protein>
    <submittedName>
        <fullName evidence="1">Uncharacterized protein</fullName>
    </submittedName>
</protein>
<evidence type="ECO:0000313" key="1">
    <source>
        <dbReference type="EMBL" id="PZN00064.1"/>
    </source>
</evidence>
<gene>
    <name evidence="1" type="ORF">DIU77_04385</name>
</gene>
<comment type="caution">
    <text evidence="1">The sequence shown here is derived from an EMBL/GenBank/DDBJ whole genome shotgun (WGS) entry which is preliminary data.</text>
</comment>
<reference evidence="1" key="1">
    <citation type="submission" date="2018-05" db="EMBL/GenBank/DDBJ databases">
        <authorList>
            <person name="Lanie J.A."/>
            <person name="Ng W.-L."/>
            <person name="Kazmierczak K.M."/>
            <person name="Andrzejewski T.M."/>
            <person name="Davidsen T.M."/>
            <person name="Wayne K.J."/>
            <person name="Tettelin H."/>
            <person name="Glass J.I."/>
            <person name="Rusch D."/>
            <person name="Podicherti R."/>
            <person name="Tsui H.-C.T."/>
            <person name="Winkler M.E."/>
        </authorList>
    </citation>
    <scope>NUCLEOTIDE SEQUENCE</scope>
    <source>
        <strain evidence="1">ZC4RG45</strain>
    </source>
</reference>
<dbReference type="AlphaFoldDB" id="A0A2W4LR07"/>
<accession>A0A2W4LR07</accession>